<organism evidence="3 4">
    <name type="scientific">Photobacterium angustum</name>
    <dbReference type="NCBI Taxonomy" id="661"/>
    <lineage>
        <taxon>Bacteria</taxon>
        <taxon>Pseudomonadati</taxon>
        <taxon>Pseudomonadota</taxon>
        <taxon>Gammaproteobacteria</taxon>
        <taxon>Vibrionales</taxon>
        <taxon>Vibrionaceae</taxon>
        <taxon>Photobacterium</taxon>
    </lineage>
</organism>
<gene>
    <name evidence="3" type="ORF">BTO08_21015</name>
</gene>
<dbReference type="AlphaFoldDB" id="A0A2S7VKM5"/>
<dbReference type="PANTHER" id="PTHR33121">
    <property type="entry name" value="CYCLIC DI-GMP PHOSPHODIESTERASE PDEF"/>
    <property type="match status" value="1"/>
</dbReference>
<sequence>MAASKKNNKKSYIIFVLSLIFTFIVSLLYSYIAGHSVNESVAYEIYTAVHEPEEKVIRSHYNQIPKAQRQAMLEQIVVDNKDLKGIFYIKDGKYIYSDRDVSIKKDIVADLSNKVDEYKNKAVYYYIDKKDIYGSPAFIYMFKFGSGFYQMIFYQEAITPPSSIFNSYVVSNIDNTILSGNNKDTFTIAEDTLHGLSLSVITGISLSHFLDIYLIAFLPVLMIILLIPSVIEKVQVRQDNILIDINAGIRNKEFIPFYQGVYSIEQNRFVGVELLCRWNYKRQKILSPASFINILEDSGQINTVTLELLNQLAIDQDLLDTINPEMYFSVNVTVNMLLDDDFVESVIQFLTQNPRLKNRITFELTERDKRFDYIADVKEAMCLLHSHSVKWALDDFGTGYSNFLTMHKLPIDVIKVDRMFISSKNDIISFDILTKIIDLLDTWKLPIIMEGVETEEELNKVKNLSIDLIQGYYFSKPLSVDDFIKYARS</sequence>
<dbReference type="SUPFAM" id="SSF141868">
    <property type="entry name" value="EAL domain-like"/>
    <property type="match status" value="1"/>
</dbReference>
<feature type="transmembrane region" description="Helical" evidence="1">
    <location>
        <begin position="12"/>
        <end position="32"/>
    </location>
</feature>
<keyword evidence="1" id="KW-0472">Membrane</keyword>
<evidence type="ECO:0000313" key="3">
    <source>
        <dbReference type="EMBL" id="PQJ62704.1"/>
    </source>
</evidence>
<dbReference type="InterPro" id="IPR035919">
    <property type="entry name" value="EAL_sf"/>
</dbReference>
<dbReference type="InterPro" id="IPR001633">
    <property type="entry name" value="EAL_dom"/>
</dbReference>
<evidence type="ECO:0000313" key="4">
    <source>
        <dbReference type="Proteomes" id="UP000238730"/>
    </source>
</evidence>
<evidence type="ECO:0000259" key="2">
    <source>
        <dbReference type="PROSITE" id="PS50883"/>
    </source>
</evidence>
<dbReference type="Pfam" id="PF00563">
    <property type="entry name" value="EAL"/>
    <property type="match status" value="1"/>
</dbReference>
<dbReference type="OrthoDB" id="675397at2"/>
<dbReference type="Gene3D" id="3.20.20.450">
    <property type="entry name" value="EAL domain"/>
    <property type="match status" value="1"/>
</dbReference>
<dbReference type="PROSITE" id="PS50883">
    <property type="entry name" value="EAL"/>
    <property type="match status" value="1"/>
</dbReference>
<comment type="caution">
    <text evidence="3">The sequence shown here is derived from an EMBL/GenBank/DDBJ whole genome shotgun (WGS) entry which is preliminary data.</text>
</comment>
<feature type="domain" description="EAL" evidence="2">
    <location>
        <begin position="238"/>
        <end position="489"/>
    </location>
</feature>
<protein>
    <submittedName>
        <fullName evidence="3">Diguanylate phosphodiesterase</fullName>
    </submittedName>
</protein>
<evidence type="ECO:0000256" key="1">
    <source>
        <dbReference type="SAM" id="Phobius"/>
    </source>
</evidence>
<accession>A0A2S7VKM5</accession>
<dbReference type="EMBL" id="MSCJ01000003">
    <property type="protein sequence ID" value="PQJ62704.1"/>
    <property type="molecule type" value="Genomic_DNA"/>
</dbReference>
<dbReference type="PANTHER" id="PTHR33121:SF56">
    <property type="entry name" value="SIGNALLING PROTEIN WITH EAL AND C2 DOMAINS"/>
    <property type="match status" value="1"/>
</dbReference>
<dbReference type="InterPro" id="IPR050706">
    <property type="entry name" value="Cyclic-di-GMP_PDE-like"/>
</dbReference>
<dbReference type="CDD" id="cd01948">
    <property type="entry name" value="EAL"/>
    <property type="match status" value="1"/>
</dbReference>
<keyword evidence="1" id="KW-1133">Transmembrane helix</keyword>
<dbReference type="RefSeq" id="WP_105062486.1">
    <property type="nucleotide sequence ID" value="NZ_MSCJ01000003.1"/>
</dbReference>
<dbReference type="SMART" id="SM00052">
    <property type="entry name" value="EAL"/>
    <property type="match status" value="1"/>
</dbReference>
<feature type="transmembrane region" description="Helical" evidence="1">
    <location>
        <begin position="212"/>
        <end position="231"/>
    </location>
</feature>
<dbReference type="GO" id="GO:0071111">
    <property type="term" value="F:cyclic-guanylate-specific phosphodiesterase activity"/>
    <property type="evidence" value="ECO:0007669"/>
    <property type="project" value="InterPro"/>
</dbReference>
<dbReference type="Proteomes" id="UP000238730">
    <property type="component" value="Unassembled WGS sequence"/>
</dbReference>
<reference evidence="3 4" key="1">
    <citation type="submission" date="2016-12" db="EMBL/GenBank/DDBJ databases">
        <title>Diversity of luminous bacteria.</title>
        <authorList>
            <person name="Yoshizawa S."/>
            <person name="Kogure K."/>
        </authorList>
    </citation>
    <scope>NUCLEOTIDE SEQUENCE [LARGE SCALE GENOMIC DNA]</scope>
    <source>
        <strain evidence="3 4">LC1-200</strain>
    </source>
</reference>
<keyword evidence="1" id="KW-0812">Transmembrane</keyword>
<proteinExistence type="predicted"/>
<name>A0A2S7VKM5_PHOAN</name>